<accession>L1JM13</accession>
<evidence type="ECO:0000313" key="5">
    <source>
        <dbReference type="Proteomes" id="UP000011087"/>
    </source>
</evidence>
<evidence type="ECO:0008006" key="6">
    <source>
        <dbReference type="Google" id="ProtNLM"/>
    </source>
</evidence>
<dbReference type="InterPro" id="IPR002401">
    <property type="entry name" value="Cyt_P450_E_grp-I"/>
</dbReference>
<evidence type="ECO:0000256" key="2">
    <source>
        <dbReference type="PIRSR" id="PIRSR602401-1"/>
    </source>
</evidence>
<dbReference type="Pfam" id="PF00067">
    <property type="entry name" value="p450"/>
    <property type="match status" value="1"/>
</dbReference>
<keyword evidence="5" id="KW-1185">Reference proteome</keyword>
<evidence type="ECO:0000313" key="4">
    <source>
        <dbReference type="EnsemblProtists" id="EKX49432"/>
    </source>
</evidence>
<sequence>REYGSVFCYRLIGISYRLVITDVESLKRVLISNPRDFHKPQTEIRLLRKIVGNGLLTVDGDDHVRHRKIISEAFHFDALKNLYPIFTSSTERIIRRWKRQVSLQSNKVHEIDLKSEMSCLTLDIIGLAAFGYDFNAIEGNNSELRQAYLELTPTAGSSLWMFFCRTYPLLYMLDLPSYYRERQAEKVLRSTVKKIVRERMAQGGNCKDLLGLLIDATDNQDPDRRLSEEELIFNVQTFMVAGHETTGNALSWAIYLLAGHRENQEKLRAELSGKLQGRCPAVHELSDKHLPYLFAVMKEVLRLYPPAPITFRTTTKDEVIQGNQVDKGTIMVVSPFLLGRSLELWDRPDDFWPERWLQASPTKDDKHPFSWIPFLAGARQCIGRNFAEKEFMAVLALLVQNFR</sequence>
<reference evidence="5" key="2">
    <citation type="submission" date="2012-11" db="EMBL/GenBank/DDBJ databases">
        <authorList>
            <person name="Kuo A."/>
            <person name="Curtis B.A."/>
            <person name="Tanifuji G."/>
            <person name="Burki F."/>
            <person name="Gruber A."/>
            <person name="Irimia M."/>
            <person name="Maruyama S."/>
            <person name="Arias M.C."/>
            <person name="Ball S.G."/>
            <person name="Gile G.H."/>
            <person name="Hirakawa Y."/>
            <person name="Hopkins J.F."/>
            <person name="Rensing S.A."/>
            <person name="Schmutz J."/>
            <person name="Symeonidi A."/>
            <person name="Elias M."/>
            <person name="Eveleigh R.J."/>
            <person name="Herman E.K."/>
            <person name="Klute M.J."/>
            <person name="Nakayama T."/>
            <person name="Obornik M."/>
            <person name="Reyes-Prieto A."/>
            <person name="Armbrust E.V."/>
            <person name="Aves S.J."/>
            <person name="Beiko R.G."/>
            <person name="Coutinho P."/>
            <person name="Dacks J.B."/>
            <person name="Durnford D.G."/>
            <person name="Fast N.M."/>
            <person name="Green B.R."/>
            <person name="Grisdale C."/>
            <person name="Hempe F."/>
            <person name="Henrissat B."/>
            <person name="Hoppner M.P."/>
            <person name="Ishida K.-I."/>
            <person name="Kim E."/>
            <person name="Koreny L."/>
            <person name="Kroth P.G."/>
            <person name="Liu Y."/>
            <person name="Malik S.-B."/>
            <person name="Maier U.G."/>
            <person name="McRose D."/>
            <person name="Mock T."/>
            <person name="Neilson J.A."/>
            <person name="Onodera N.T."/>
            <person name="Poole A.M."/>
            <person name="Pritham E.J."/>
            <person name="Richards T.A."/>
            <person name="Rocap G."/>
            <person name="Roy S.W."/>
            <person name="Sarai C."/>
            <person name="Schaack S."/>
            <person name="Shirato S."/>
            <person name="Slamovits C.H."/>
            <person name="Spencer D.F."/>
            <person name="Suzuki S."/>
            <person name="Worden A.Z."/>
            <person name="Zauner S."/>
            <person name="Barry K."/>
            <person name="Bell C."/>
            <person name="Bharti A.K."/>
            <person name="Crow J.A."/>
            <person name="Grimwood J."/>
            <person name="Kramer R."/>
            <person name="Lindquist E."/>
            <person name="Lucas S."/>
            <person name="Salamov A."/>
            <person name="McFadden G.I."/>
            <person name="Lane C.E."/>
            <person name="Keeling P.J."/>
            <person name="Gray M.W."/>
            <person name="Grigoriev I.V."/>
            <person name="Archibald J.M."/>
        </authorList>
    </citation>
    <scope>NUCLEOTIDE SEQUENCE</scope>
    <source>
        <strain evidence="5">CCMP2712</strain>
    </source>
</reference>
<protein>
    <recommendedName>
        <fullName evidence="6">Cytochrome P450</fullName>
    </recommendedName>
</protein>
<dbReference type="HOGENOM" id="CLU_001570_5_11_1"/>
<dbReference type="Proteomes" id="UP000011087">
    <property type="component" value="Unassembled WGS sequence"/>
</dbReference>
<dbReference type="PaxDb" id="55529-EKX49432"/>
<keyword evidence="2" id="KW-0408">Iron</keyword>
<proteinExistence type="inferred from homology"/>
<dbReference type="GO" id="GO:0016705">
    <property type="term" value="F:oxidoreductase activity, acting on paired donors, with incorporation or reduction of molecular oxygen"/>
    <property type="evidence" value="ECO:0007669"/>
    <property type="project" value="InterPro"/>
</dbReference>
<name>L1JM13_GUITC</name>
<dbReference type="OMA" id="IQPAFRL"/>
<feature type="non-terminal residue" evidence="3">
    <location>
        <position position="1"/>
    </location>
</feature>
<dbReference type="PRINTS" id="PR00385">
    <property type="entry name" value="P450"/>
</dbReference>
<organism evidence="3">
    <name type="scientific">Guillardia theta (strain CCMP2712)</name>
    <name type="common">Cryptophyte</name>
    <dbReference type="NCBI Taxonomy" id="905079"/>
    <lineage>
        <taxon>Eukaryota</taxon>
        <taxon>Cryptophyceae</taxon>
        <taxon>Pyrenomonadales</taxon>
        <taxon>Geminigeraceae</taxon>
        <taxon>Guillardia</taxon>
    </lineage>
</organism>
<gene>
    <name evidence="3" type="ORF">GUITHDRAFT_53777</name>
</gene>
<reference evidence="4" key="3">
    <citation type="submission" date="2015-06" db="UniProtKB">
        <authorList>
            <consortium name="EnsemblProtists"/>
        </authorList>
    </citation>
    <scope>IDENTIFICATION</scope>
</reference>
<dbReference type="EMBL" id="JH992982">
    <property type="protein sequence ID" value="EKX49432.1"/>
    <property type="molecule type" value="Genomic_DNA"/>
</dbReference>
<dbReference type="STRING" id="905079.L1JM13"/>
<dbReference type="InterPro" id="IPR036396">
    <property type="entry name" value="Cyt_P450_sf"/>
</dbReference>
<feature type="non-terminal residue" evidence="3">
    <location>
        <position position="403"/>
    </location>
</feature>
<dbReference type="KEGG" id="gtt:GUITHDRAFT_53777"/>
<dbReference type="AlphaFoldDB" id="L1JM13"/>
<comment type="similarity">
    <text evidence="1">Belongs to the cytochrome P450 family.</text>
</comment>
<dbReference type="InterPro" id="IPR001128">
    <property type="entry name" value="Cyt_P450"/>
</dbReference>
<dbReference type="GO" id="GO:0004497">
    <property type="term" value="F:monooxygenase activity"/>
    <property type="evidence" value="ECO:0007669"/>
    <property type="project" value="InterPro"/>
</dbReference>
<dbReference type="Gene3D" id="1.10.630.10">
    <property type="entry name" value="Cytochrome P450"/>
    <property type="match status" value="1"/>
</dbReference>
<dbReference type="PANTHER" id="PTHR24291:SF175">
    <property type="entry name" value="CYTOCHROME P450"/>
    <property type="match status" value="1"/>
</dbReference>
<dbReference type="SUPFAM" id="SSF48264">
    <property type="entry name" value="Cytochrome P450"/>
    <property type="match status" value="1"/>
</dbReference>
<dbReference type="OrthoDB" id="1470350at2759"/>
<evidence type="ECO:0000313" key="3">
    <source>
        <dbReference type="EMBL" id="EKX49432.1"/>
    </source>
</evidence>
<dbReference type="EnsemblProtists" id="EKX49432">
    <property type="protein sequence ID" value="EKX49432"/>
    <property type="gene ID" value="GUITHDRAFT_53777"/>
</dbReference>
<dbReference type="PANTHER" id="PTHR24291">
    <property type="entry name" value="CYTOCHROME P450 FAMILY 4"/>
    <property type="match status" value="1"/>
</dbReference>
<comment type="cofactor">
    <cofactor evidence="2">
        <name>heme</name>
        <dbReference type="ChEBI" id="CHEBI:30413"/>
    </cofactor>
</comment>
<dbReference type="GO" id="GO:0020037">
    <property type="term" value="F:heme binding"/>
    <property type="evidence" value="ECO:0007669"/>
    <property type="project" value="InterPro"/>
</dbReference>
<dbReference type="eggNOG" id="KOG0157">
    <property type="taxonomic scope" value="Eukaryota"/>
</dbReference>
<dbReference type="GO" id="GO:0005506">
    <property type="term" value="F:iron ion binding"/>
    <property type="evidence" value="ECO:0007669"/>
    <property type="project" value="InterPro"/>
</dbReference>
<evidence type="ECO:0000256" key="1">
    <source>
        <dbReference type="ARBA" id="ARBA00010617"/>
    </source>
</evidence>
<dbReference type="RefSeq" id="XP_005836412.1">
    <property type="nucleotide sequence ID" value="XM_005836355.1"/>
</dbReference>
<reference evidence="3 5" key="1">
    <citation type="journal article" date="2012" name="Nature">
        <title>Algal genomes reveal evolutionary mosaicism and the fate of nucleomorphs.</title>
        <authorList>
            <consortium name="DOE Joint Genome Institute"/>
            <person name="Curtis B.A."/>
            <person name="Tanifuji G."/>
            <person name="Burki F."/>
            <person name="Gruber A."/>
            <person name="Irimia M."/>
            <person name="Maruyama S."/>
            <person name="Arias M.C."/>
            <person name="Ball S.G."/>
            <person name="Gile G.H."/>
            <person name="Hirakawa Y."/>
            <person name="Hopkins J.F."/>
            <person name="Kuo A."/>
            <person name="Rensing S.A."/>
            <person name="Schmutz J."/>
            <person name="Symeonidi A."/>
            <person name="Elias M."/>
            <person name="Eveleigh R.J."/>
            <person name="Herman E.K."/>
            <person name="Klute M.J."/>
            <person name="Nakayama T."/>
            <person name="Obornik M."/>
            <person name="Reyes-Prieto A."/>
            <person name="Armbrust E.V."/>
            <person name="Aves S.J."/>
            <person name="Beiko R.G."/>
            <person name="Coutinho P."/>
            <person name="Dacks J.B."/>
            <person name="Durnford D.G."/>
            <person name="Fast N.M."/>
            <person name="Green B.R."/>
            <person name="Grisdale C.J."/>
            <person name="Hempel F."/>
            <person name="Henrissat B."/>
            <person name="Hoppner M.P."/>
            <person name="Ishida K."/>
            <person name="Kim E."/>
            <person name="Koreny L."/>
            <person name="Kroth P.G."/>
            <person name="Liu Y."/>
            <person name="Malik S.B."/>
            <person name="Maier U.G."/>
            <person name="McRose D."/>
            <person name="Mock T."/>
            <person name="Neilson J.A."/>
            <person name="Onodera N.T."/>
            <person name="Poole A.M."/>
            <person name="Pritham E.J."/>
            <person name="Richards T.A."/>
            <person name="Rocap G."/>
            <person name="Roy S.W."/>
            <person name="Sarai C."/>
            <person name="Schaack S."/>
            <person name="Shirato S."/>
            <person name="Slamovits C.H."/>
            <person name="Spencer D.F."/>
            <person name="Suzuki S."/>
            <person name="Worden A.Z."/>
            <person name="Zauner S."/>
            <person name="Barry K."/>
            <person name="Bell C."/>
            <person name="Bharti A.K."/>
            <person name="Crow J.A."/>
            <person name="Grimwood J."/>
            <person name="Kramer R."/>
            <person name="Lindquist E."/>
            <person name="Lucas S."/>
            <person name="Salamov A."/>
            <person name="McFadden G.I."/>
            <person name="Lane C.E."/>
            <person name="Keeling P.J."/>
            <person name="Gray M.W."/>
            <person name="Grigoriev I.V."/>
            <person name="Archibald J.M."/>
        </authorList>
    </citation>
    <scope>NUCLEOTIDE SEQUENCE</scope>
    <source>
        <strain evidence="3 5">CCMP2712</strain>
    </source>
</reference>
<keyword evidence="2" id="KW-0349">Heme</keyword>
<dbReference type="GeneID" id="17306111"/>
<dbReference type="InterPro" id="IPR050196">
    <property type="entry name" value="Cytochrome_P450_Monoox"/>
</dbReference>
<dbReference type="PRINTS" id="PR00463">
    <property type="entry name" value="EP450I"/>
</dbReference>
<feature type="binding site" description="axial binding residue" evidence="2">
    <location>
        <position position="381"/>
    </location>
    <ligand>
        <name>heme</name>
        <dbReference type="ChEBI" id="CHEBI:30413"/>
    </ligand>
    <ligandPart>
        <name>Fe</name>
        <dbReference type="ChEBI" id="CHEBI:18248"/>
    </ligandPart>
</feature>
<keyword evidence="2" id="KW-0479">Metal-binding</keyword>